<evidence type="ECO:0000313" key="5">
    <source>
        <dbReference type="Proteomes" id="UP000231279"/>
    </source>
</evidence>
<dbReference type="STRING" id="429701.A0A2G9GKR5"/>
<gene>
    <name evidence="4" type="ORF">CDL12_21547</name>
</gene>
<dbReference type="EMBL" id="NKXS01004583">
    <property type="protein sequence ID" value="PIN05901.1"/>
    <property type="molecule type" value="Genomic_DNA"/>
</dbReference>
<dbReference type="GO" id="GO:0016020">
    <property type="term" value="C:membrane"/>
    <property type="evidence" value="ECO:0007669"/>
    <property type="project" value="UniProtKB-SubCell"/>
</dbReference>
<feature type="domain" description="Longin" evidence="3">
    <location>
        <begin position="1"/>
        <end position="38"/>
    </location>
</feature>
<accession>A0A2G9GKR5</accession>
<dbReference type="AlphaFoldDB" id="A0A2G9GKR5"/>
<protein>
    <recommendedName>
        <fullName evidence="3">Longin domain-containing protein</fullName>
    </recommendedName>
</protein>
<dbReference type="PROSITE" id="PS50859">
    <property type="entry name" value="LONGIN"/>
    <property type="match status" value="1"/>
</dbReference>
<proteinExistence type="predicted"/>
<organism evidence="4 5">
    <name type="scientific">Handroanthus impetiginosus</name>
    <dbReference type="NCBI Taxonomy" id="429701"/>
    <lineage>
        <taxon>Eukaryota</taxon>
        <taxon>Viridiplantae</taxon>
        <taxon>Streptophyta</taxon>
        <taxon>Embryophyta</taxon>
        <taxon>Tracheophyta</taxon>
        <taxon>Spermatophyta</taxon>
        <taxon>Magnoliopsida</taxon>
        <taxon>eudicotyledons</taxon>
        <taxon>Gunneridae</taxon>
        <taxon>Pentapetalae</taxon>
        <taxon>asterids</taxon>
        <taxon>lamiids</taxon>
        <taxon>Lamiales</taxon>
        <taxon>Bignoniaceae</taxon>
        <taxon>Crescentiina</taxon>
        <taxon>Tabebuia alliance</taxon>
        <taxon>Handroanthus</taxon>
    </lineage>
</organism>
<dbReference type="Proteomes" id="UP000231279">
    <property type="component" value="Unassembled WGS sequence"/>
</dbReference>
<dbReference type="OrthoDB" id="1729133at2759"/>
<dbReference type="InterPro" id="IPR010908">
    <property type="entry name" value="Longin_dom"/>
</dbReference>
<reference evidence="5" key="1">
    <citation type="journal article" date="2018" name="Gigascience">
        <title>Genome assembly of the Pink Ipe (Handroanthus impetiginosus, Bignoniaceae), a highly valued, ecologically keystone Neotropical timber forest tree.</title>
        <authorList>
            <person name="Silva-Junior O.B."/>
            <person name="Grattapaglia D."/>
            <person name="Novaes E."/>
            <person name="Collevatti R.G."/>
        </authorList>
    </citation>
    <scope>NUCLEOTIDE SEQUENCE [LARGE SCALE GENOMIC DNA]</scope>
    <source>
        <strain evidence="5">cv. UFG-1</strain>
    </source>
</reference>
<comment type="subcellular location">
    <subcellularLocation>
        <location evidence="1">Membrane</location>
    </subcellularLocation>
</comment>
<evidence type="ECO:0000313" key="4">
    <source>
        <dbReference type="EMBL" id="PIN05901.1"/>
    </source>
</evidence>
<sequence>MCEGSLLFHPGYLQLNTLLYTLYKSSVFMKQIAFDLLELLLVSAFPELDDVFRQLDQDKEKYGELKSN</sequence>
<keyword evidence="5" id="KW-1185">Reference proteome</keyword>
<keyword evidence="2" id="KW-0472">Membrane</keyword>
<evidence type="ECO:0000256" key="1">
    <source>
        <dbReference type="ARBA" id="ARBA00004370"/>
    </source>
</evidence>
<name>A0A2G9GKR5_9LAMI</name>
<comment type="caution">
    <text evidence="4">The sequence shown here is derived from an EMBL/GenBank/DDBJ whole genome shotgun (WGS) entry which is preliminary data.</text>
</comment>
<evidence type="ECO:0000256" key="2">
    <source>
        <dbReference type="ARBA" id="ARBA00023136"/>
    </source>
</evidence>
<evidence type="ECO:0000259" key="3">
    <source>
        <dbReference type="PROSITE" id="PS50859"/>
    </source>
</evidence>